<dbReference type="AlphaFoldDB" id="A0A840WVK0"/>
<dbReference type="InterPro" id="IPR038610">
    <property type="entry name" value="FliK-like_C_sf"/>
</dbReference>
<organism evidence="3 4">
    <name type="scientific">Rubricella aquisinus</name>
    <dbReference type="NCBI Taxonomy" id="2028108"/>
    <lineage>
        <taxon>Bacteria</taxon>
        <taxon>Pseudomonadati</taxon>
        <taxon>Pseudomonadota</taxon>
        <taxon>Alphaproteobacteria</taxon>
        <taxon>Rhodobacterales</taxon>
        <taxon>Paracoccaceae</taxon>
        <taxon>Rubricella</taxon>
    </lineage>
</organism>
<dbReference type="Gene3D" id="3.30.750.140">
    <property type="match status" value="1"/>
</dbReference>
<keyword evidence="4" id="KW-1185">Reference proteome</keyword>
<evidence type="ECO:0000259" key="2">
    <source>
        <dbReference type="Pfam" id="PF02120"/>
    </source>
</evidence>
<keyword evidence="3" id="KW-0969">Cilium</keyword>
<dbReference type="Proteomes" id="UP000553766">
    <property type="component" value="Unassembled WGS sequence"/>
</dbReference>
<feature type="region of interest" description="Disordered" evidence="1">
    <location>
        <begin position="172"/>
        <end position="238"/>
    </location>
</feature>
<dbReference type="InterPro" id="IPR021136">
    <property type="entry name" value="Flagellar_hook_control-like_C"/>
</dbReference>
<dbReference type="Pfam" id="PF02120">
    <property type="entry name" value="Flg_hook"/>
    <property type="match status" value="1"/>
</dbReference>
<evidence type="ECO:0000256" key="1">
    <source>
        <dbReference type="SAM" id="MobiDB-lite"/>
    </source>
</evidence>
<dbReference type="RefSeq" id="WP_184009583.1">
    <property type="nucleotide sequence ID" value="NZ_JACIJS010000003.1"/>
</dbReference>
<feature type="region of interest" description="Disordered" evidence="1">
    <location>
        <begin position="147"/>
        <end position="166"/>
    </location>
</feature>
<feature type="domain" description="Flagellar hook-length control protein-like C-terminal" evidence="2">
    <location>
        <begin position="311"/>
        <end position="385"/>
    </location>
</feature>
<comment type="caution">
    <text evidence="3">The sequence shown here is derived from an EMBL/GenBank/DDBJ whole genome shotgun (WGS) entry which is preliminary data.</text>
</comment>
<dbReference type="CDD" id="cd17470">
    <property type="entry name" value="T3SS_Flik_C"/>
    <property type="match status" value="1"/>
</dbReference>
<evidence type="ECO:0000313" key="4">
    <source>
        <dbReference type="Proteomes" id="UP000553766"/>
    </source>
</evidence>
<proteinExistence type="predicted"/>
<evidence type="ECO:0000313" key="3">
    <source>
        <dbReference type="EMBL" id="MBB5515220.1"/>
    </source>
</evidence>
<accession>A0A840WVK0</accession>
<reference evidence="3 4" key="1">
    <citation type="submission" date="2020-08" db="EMBL/GenBank/DDBJ databases">
        <title>Genomic Encyclopedia of Type Strains, Phase IV (KMG-IV): sequencing the most valuable type-strain genomes for metagenomic binning, comparative biology and taxonomic classification.</title>
        <authorList>
            <person name="Goeker M."/>
        </authorList>
    </citation>
    <scope>NUCLEOTIDE SEQUENCE [LARGE SCALE GENOMIC DNA]</scope>
    <source>
        <strain evidence="3 4">DSM 103377</strain>
    </source>
</reference>
<sequence length="419" mass="44114">MIELLTIRTSATPRAEPPLTVEGTPMDFAALLSEPVTDAPKDGAIAPQAGRAELAEIAPEAETRIAIAPDAPSMAPVLPSQPQPDAEPRVILPNTPISRADAPAPAEPAAASPRLANAEAPLAVTSSPLEKQNSEVRSVRPLAPLVADGEALATKPPTTHDTEITRSVGDDKVLPLDQPAAPPQPATAAPPQIAKQVQIIAKQQAPDAPPRGDDAGPLDTPVSTASEHRPTGPTQNLVAPSAVAPVQATSDSTQPDALVSKADTLAEFEQTIPRSERMVTESVTRAVATMGPEMQTAAAISRQITAAVTAHSPQTTQIRLDPAELGHVTMDIQETDGQFHITITAEKAETADLMRKTVDVLTREFLKEGFSGATLSFAHQRQQDQSPHPAPSELHLPLMDSEEPVALKVRTVGRLDLRL</sequence>
<keyword evidence="3" id="KW-0282">Flagellum</keyword>
<dbReference type="EMBL" id="JACIJS010000003">
    <property type="protein sequence ID" value="MBB5515220.1"/>
    <property type="molecule type" value="Genomic_DNA"/>
</dbReference>
<keyword evidence="3" id="KW-0966">Cell projection</keyword>
<gene>
    <name evidence="3" type="ORF">FHS89_001230</name>
</gene>
<feature type="region of interest" description="Disordered" evidence="1">
    <location>
        <begin position="379"/>
        <end position="399"/>
    </location>
</feature>
<protein>
    <submittedName>
        <fullName evidence="3">Flagellar hook-length control protein FliK</fullName>
    </submittedName>
</protein>
<name>A0A840WVK0_9RHOB</name>
<feature type="compositionally biased region" description="Low complexity" evidence="1">
    <location>
        <begin position="186"/>
        <end position="206"/>
    </location>
</feature>